<accession>A0A655CE16</accession>
<sequence length="155" mass="15670">MILAFGQNCSVLPIARSSKRAPRTISKSASCRIKLVLRAPCIPSIPNDSGCALGSIPSAIKVIVVGSCAFSASSRTRVGALITPPPRYSTGRFAALIIAAASRILSALNSGGGDFSAGDGNASSSIVAVCTSLGTSIHTGPGRPDCARRKASLIT</sequence>
<organism evidence="1 2">
    <name type="scientific">Salmonella enterica subsp. enterica serovar Bovismorbificans</name>
    <dbReference type="NCBI Taxonomy" id="58097"/>
    <lineage>
        <taxon>Bacteria</taxon>
        <taxon>Pseudomonadati</taxon>
        <taxon>Pseudomonadota</taxon>
        <taxon>Gammaproteobacteria</taxon>
        <taxon>Enterobacterales</taxon>
        <taxon>Enterobacteriaceae</taxon>
        <taxon>Salmonella</taxon>
    </lineage>
</organism>
<proteinExistence type="predicted"/>
<gene>
    <name evidence="1" type="ORF">ERS008198_01870</name>
</gene>
<dbReference type="Proteomes" id="UP000041314">
    <property type="component" value="Unassembled WGS sequence"/>
</dbReference>
<reference evidence="1 2" key="1">
    <citation type="submission" date="2015-03" db="EMBL/GenBank/DDBJ databases">
        <authorList>
            <consortium name="Pathogen Informatics"/>
        </authorList>
    </citation>
    <scope>NUCLEOTIDE SEQUENCE [LARGE SCALE GENOMIC DNA]</scope>
    <source>
        <strain evidence="1 2">A1104</strain>
    </source>
</reference>
<name>A0A655CE16_SALET</name>
<evidence type="ECO:0000313" key="1">
    <source>
        <dbReference type="EMBL" id="CNU08778.1"/>
    </source>
</evidence>
<dbReference type="AlphaFoldDB" id="A0A655CE16"/>
<evidence type="ECO:0000313" key="2">
    <source>
        <dbReference type="Proteomes" id="UP000041314"/>
    </source>
</evidence>
<protein>
    <submittedName>
        <fullName evidence="1">Uncharacterized protein</fullName>
    </submittedName>
</protein>
<dbReference type="EMBL" id="CQPA01000011">
    <property type="protein sequence ID" value="CNU08778.1"/>
    <property type="molecule type" value="Genomic_DNA"/>
</dbReference>